<name>A0A967B3M4_9MICO</name>
<proteinExistence type="predicted"/>
<comment type="caution">
    <text evidence="1">The sequence shown here is derived from an EMBL/GenBank/DDBJ whole genome shotgun (WGS) entry which is preliminary data.</text>
</comment>
<evidence type="ECO:0000313" key="2">
    <source>
        <dbReference type="Proteomes" id="UP000744769"/>
    </source>
</evidence>
<dbReference type="InterPro" id="IPR021491">
    <property type="entry name" value="DUF3145"/>
</dbReference>
<evidence type="ECO:0000313" key="1">
    <source>
        <dbReference type="EMBL" id="NHN57369.1"/>
    </source>
</evidence>
<sequence>MGKTSLAQGQEASMSAVGSRVTRGVVFVHSTPAALCQHIGWALEHVLGSAVRLEWAKQPVAPGELRTELSWMGEPGTGAKLASALRDWQRVRFEITEEPSPGCDGSRWSHTPSLGIHHTWTAANGDAVINEDRLRSALAVTGGDPDAIRVEIAELLGTAWDNELEPFRYAGDGATVRWLHRVS</sequence>
<keyword evidence="2" id="KW-1185">Reference proteome</keyword>
<dbReference type="AlphaFoldDB" id="A0A967B3M4"/>
<reference evidence="1" key="1">
    <citation type="submission" date="2020-03" db="EMBL/GenBank/DDBJ databases">
        <title>Draft sequencing of Calidifontibacter sp. DB0510.</title>
        <authorList>
            <person name="Kim D.-U."/>
        </authorList>
    </citation>
    <scope>NUCLEOTIDE SEQUENCE</scope>
    <source>
        <strain evidence="1">DB0510</strain>
    </source>
</reference>
<gene>
    <name evidence="1" type="ORF">G9U51_16490</name>
</gene>
<dbReference type="Pfam" id="PF11343">
    <property type="entry name" value="DUF3145"/>
    <property type="match status" value="1"/>
</dbReference>
<dbReference type="Proteomes" id="UP000744769">
    <property type="component" value="Unassembled WGS sequence"/>
</dbReference>
<accession>A0A967B3M4</accession>
<organism evidence="1 2">
    <name type="scientific">Metallococcus carri</name>
    <dbReference type="NCBI Taxonomy" id="1656884"/>
    <lineage>
        <taxon>Bacteria</taxon>
        <taxon>Bacillati</taxon>
        <taxon>Actinomycetota</taxon>
        <taxon>Actinomycetes</taxon>
        <taxon>Micrococcales</taxon>
        <taxon>Dermacoccaceae</taxon>
        <taxon>Metallococcus</taxon>
    </lineage>
</organism>
<dbReference type="EMBL" id="JAAOIV010000015">
    <property type="protein sequence ID" value="NHN57369.1"/>
    <property type="molecule type" value="Genomic_DNA"/>
</dbReference>
<protein>
    <submittedName>
        <fullName evidence="1">DUF3145 domain-containing protein</fullName>
    </submittedName>
</protein>